<dbReference type="EMBL" id="CP042806">
    <property type="protein sequence ID" value="QEE29716.1"/>
    <property type="molecule type" value="Genomic_DNA"/>
</dbReference>
<dbReference type="NCBIfam" id="NF001529">
    <property type="entry name" value="PRK00364.1-5"/>
    <property type="match status" value="1"/>
</dbReference>
<protein>
    <recommendedName>
        <fullName evidence="3">Co-chaperonin GroES</fullName>
    </recommendedName>
    <alternativeName>
        <fullName evidence="3">10 kDa chaperonin</fullName>
    </alternativeName>
    <alternativeName>
        <fullName evidence="3">Chaperonin-10</fullName>
        <shortName evidence="3">Cpn10</shortName>
    </alternativeName>
</protein>
<dbReference type="NCBIfam" id="NF001527">
    <property type="entry name" value="PRK00364.1-2"/>
    <property type="match status" value="1"/>
</dbReference>
<dbReference type="GO" id="GO:0046872">
    <property type="term" value="F:metal ion binding"/>
    <property type="evidence" value="ECO:0007669"/>
    <property type="project" value="TreeGrafter"/>
</dbReference>
<evidence type="ECO:0000256" key="1">
    <source>
        <dbReference type="ARBA" id="ARBA00006975"/>
    </source>
</evidence>
<dbReference type="GO" id="GO:0005524">
    <property type="term" value="F:ATP binding"/>
    <property type="evidence" value="ECO:0007669"/>
    <property type="project" value="InterPro"/>
</dbReference>
<organism evidence="5 6">
    <name type="scientific">Terriglobus albidus</name>
    <dbReference type="NCBI Taxonomy" id="1592106"/>
    <lineage>
        <taxon>Bacteria</taxon>
        <taxon>Pseudomonadati</taxon>
        <taxon>Acidobacteriota</taxon>
        <taxon>Terriglobia</taxon>
        <taxon>Terriglobales</taxon>
        <taxon>Acidobacteriaceae</taxon>
        <taxon>Terriglobus</taxon>
    </lineage>
</organism>
<keyword evidence="3" id="KW-0963">Cytoplasm</keyword>
<dbReference type="CDD" id="cd00320">
    <property type="entry name" value="cpn10"/>
    <property type="match status" value="1"/>
</dbReference>
<dbReference type="SMART" id="SM00883">
    <property type="entry name" value="Cpn10"/>
    <property type="match status" value="1"/>
</dbReference>
<dbReference type="FunFam" id="2.30.33.40:FF:000001">
    <property type="entry name" value="10 kDa chaperonin"/>
    <property type="match status" value="1"/>
</dbReference>
<keyword evidence="2 3" id="KW-0143">Chaperone</keyword>
<dbReference type="Proteomes" id="UP000321820">
    <property type="component" value="Chromosome"/>
</dbReference>
<sequence>MASTKFTPLHDRILVKRVEEGETLRGGIIIPDSAKEKPSQGEVIAVGKGKSNDEGKVFPLDVKVGDKILFGKYSGTEIKLDGEEFLIMREEEVLGIVK</sequence>
<dbReference type="Pfam" id="PF00166">
    <property type="entry name" value="Cpn10"/>
    <property type="match status" value="1"/>
</dbReference>
<dbReference type="AlphaFoldDB" id="A0A5B9EI13"/>
<evidence type="ECO:0000313" key="5">
    <source>
        <dbReference type="EMBL" id="QEE29716.1"/>
    </source>
</evidence>
<proteinExistence type="inferred from homology"/>
<comment type="subcellular location">
    <subcellularLocation>
        <location evidence="3">Cytoplasm</location>
    </subcellularLocation>
</comment>
<dbReference type="InterPro" id="IPR018369">
    <property type="entry name" value="Chaprnonin_Cpn10_CS"/>
</dbReference>
<comment type="function">
    <text evidence="3 4">Together with the chaperonin GroEL, plays an essential role in assisting protein folding. The GroEL-GroES system forms a nano-cage that allows encapsulation of the non-native substrate proteins and provides a physical environment optimized to promote and accelerate protein folding. GroES binds to the apical surface of the GroEL ring, thereby capping the opening of the GroEL channel.</text>
</comment>
<dbReference type="GO" id="GO:0005737">
    <property type="term" value="C:cytoplasm"/>
    <property type="evidence" value="ECO:0007669"/>
    <property type="project" value="UniProtKB-SubCell"/>
</dbReference>
<dbReference type="GO" id="GO:0051087">
    <property type="term" value="F:protein-folding chaperone binding"/>
    <property type="evidence" value="ECO:0007669"/>
    <property type="project" value="TreeGrafter"/>
</dbReference>
<dbReference type="InterPro" id="IPR037124">
    <property type="entry name" value="Chaperonin_GroES_sf"/>
</dbReference>
<dbReference type="PANTHER" id="PTHR10772">
    <property type="entry name" value="10 KDA HEAT SHOCK PROTEIN"/>
    <property type="match status" value="1"/>
</dbReference>
<comment type="subunit">
    <text evidence="3">Heptamer of 7 subunits arranged in a ring. Interacts with the chaperonin GroEL.</text>
</comment>
<evidence type="ECO:0000256" key="4">
    <source>
        <dbReference type="RuleBase" id="RU000535"/>
    </source>
</evidence>
<evidence type="ECO:0000256" key="3">
    <source>
        <dbReference type="HAMAP-Rule" id="MF_00580"/>
    </source>
</evidence>
<dbReference type="GO" id="GO:0051082">
    <property type="term" value="F:unfolded protein binding"/>
    <property type="evidence" value="ECO:0007669"/>
    <property type="project" value="TreeGrafter"/>
</dbReference>
<dbReference type="RefSeq" id="WP_147648982.1">
    <property type="nucleotide sequence ID" value="NZ_CP042806.1"/>
</dbReference>
<dbReference type="OrthoDB" id="9806791at2"/>
<dbReference type="HAMAP" id="MF_00580">
    <property type="entry name" value="CH10"/>
    <property type="match status" value="1"/>
</dbReference>
<evidence type="ECO:0000256" key="2">
    <source>
        <dbReference type="ARBA" id="ARBA00023186"/>
    </source>
</evidence>
<dbReference type="InterPro" id="IPR020818">
    <property type="entry name" value="Chaperonin_GroES"/>
</dbReference>
<dbReference type="PROSITE" id="PS00681">
    <property type="entry name" value="CHAPERONINS_CPN10"/>
    <property type="match status" value="1"/>
</dbReference>
<dbReference type="Gene3D" id="2.30.33.40">
    <property type="entry name" value="GroES chaperonin"/>
    <property type="match status" value="1"/>
</dbReference>
<dbReference type="PRINTS" id="PR00297">
    <property type="entry name" value="CHAPERONIN10"/>
</dbReference>
<accession>A0A5B9EI13</accession>
<evidence type="ECO:0000313" key="6">
    <source>
        <dbReference type="Proteomes" id="UP000321820"/>
    </source>
</evidence>
<dbReference type="GO" id="GO:0044183">
    <property type="term" value="F:protein folding chaperone"/>
    <property type="evidence" value="ECO:0007669"/>
    <property type="project" value="InterPro"/>
</dbReference>
<keyword evidence="6" id="KW-1185">Reference proteome</keyword>
<name>A0A5B9EI13_9BACT</name>
<dbReference type="InterPro" id="IPR011032">
    <property type="entry name" value="GroES-like_sf"/>
</dbReference>
<gene>
    <name evidence="3" type="primary">groES</name>
    <name evidence="3" type="synonym">groS</name>
    <name evidence="5" type="ORF">FTW19_18040</name>
</gene>
<dbReference type="KEGG" id="talb:FTW19_18040"/>
<dbReference type="SUPFAM" id="SSF50129">
    <property type="entry name" value="GroES-like"/>
    <property type="match status" value="1"/>
</dbReference>
<dbReference type="NCBIfam" id="NF001533">
    <property type="entry name" value="PRK00364.2-4"/>
    <property type="match status" value="1"/>
</dbReference>
<comment type="similarity">
    <text evidence="1 3 4">Belongs to the GroES chaperonin family.</text>
</comment>
<reference evidence="5 6" key="1">
    <citation type="submission" date="2019-08" db="EMBL/GenBank/DDBJ databases">
        <title>Complete genome sequence of Terriglobus albidus strain ORNL.</title>
        <authorList>
            <person name="Podar M."/>
        </authorList>
    </citation>
    <scope>NUCLEOTIDE SEQUENCE [LARGE SCALE GENOMIC DNA]</scope>
    <source>
        <strain evidence="5 6">ORNL</strain>
    </source>
</reference>
<dbReference type="NCBIfam" id="NF001531">
    <property type="entry name" value="PRK00364.2-2"/>
    <property type="match status" value="1"/>
</dbReference>
<dbReference type="PANTHER" id="PTHR10772:SF58">
    <property type="entry name" value="CO-CHAPERONIN GROES"/>
    <property type="match status" value="1"/>
</dbReference>